<dbReference type="EMBL" id="CAUOFW020002014">
    <property type="protein sequence ID" value="CAK9150305.1"/>
    <property type="molecule type" value="Genomic_DNA"/>
</dbReference>
<protein>
    <submittedName>
        <fullName evidence="1">Uncharacterized protein</fullName>
    </submittedName>
</protein>
<dbReference type="Proteomes" id="UP001642360">
    <property type="component" value="Unassembled WGS sequence"/>
</dbReference>
<keyword evidence="2" id="KW-1185">Reference proteome</keyword>
<proteinExistence type="predicted"/>
<evidence type="ECO:0000313" key="1">
    <source>
        <dbReference type="EMBL" id="CAK9150305.1"/>
    </source>
</evidence>
<evidence type="ECO:0000313" key="2">
    <source>
        <dbReference type="Proteomes" id="UP001642360"/>
    </source>
</evidence>
<accession>A0ABC8RZD2</accession>
<gene>
    <name evidence="1" type="ORF">ILEXP_LOCUS18443</name>
</gene>
<reference evidence="1 2" key="1">
    <citation type="submission" date="2024-02" db="EMBL/GenBank/DDBJ databases">
        <authorList>
            <person name="Vignale AGUSTIN F."/>
            <person name="Sosa J E."/>
            <person name="Modenutti C."/>
        </authorList>
    </citation>
    <scope>NUCLEOTIDE SEQUENCE [LARGE SCALE GENOMIC DNA]</scope>
</reference>
<sequence length="70" mass="8706">MFLRSKNNKKWKYCEKTDGKYNRTWRRRCGKMRRRERNLERRVEGNNAGYDLFGDFGLQKHLEGEREKTY</sequence>
<organism evidence="1 2">
    <name type="scientific">Ilex paraguariensis</name>
    <name type="common">yerba mate</name>
    <dbReference type="NCBI Taxonomy" id="185542"/>
    <lineage>
        <taxon>Eukaryota</taxon>
        <taxon>Viridiplantae</taxon>
        <taxon>Streptophyta</taxon>
        <taxon>Embryophyta</taxon>
        <taxon>Tracheophyta</taxon>
        <taxon>Spermatophyta</taxon>
        <taxon>Magnoliopsida</taxon>
        <taxon>eudicotyledons</taxon>
        <taxon>Gunneridae</taxon>
        <taxon>Pentapetalae</taxon>
        <taxon>asterids</taxon>
        <taxon>campanulids</taxon>
        <taxon>Aquifoliales</taxon>
        <taxon>Aquifoliaceae</taxon>
        <taxon>Ilex</taxon>
    </lineage>
</organism>
<dbReference type="AlphaFoldDB" id="A0ABC8RZD2"/>
<comment type="caution">
    <text evidence="1">The sequence shown here is derived from an EMBL/GenBank/DDBJ whole genome shotgun (WGS) entry which is preliminary data.</text>
</comment>
<name>A0ABC8RZD2_9AQUA</name>